<feature type="domain" description="Alcohol dehydrogenase-like C-terminal" evidence="6">
    <location>
        <begin position="182"/>
        <end position="284"/>
    </location>
</feature>
<evidence type="ECO:0000256" key="4">
    <source>
        <dbReference type="ARBA" id="ARBA00022833"/>
    </source>
</evidence>
<dbReference type="PANTHER" id="PTHR43350">
    <property type="entry name" value="NAD-DEPENDENT ALCOHOL DEHYDROGENASE"/>
    <property type="match status" value="1"/>
</dbReference>
<evidence type="ECO:0000256" key="1">
    <source>
        <dbReference type="ARBA" id="ARBA00001947"/>
    </source>
</evidence>
<dbReference type="InterPro" id="IPR013149">
    <property type="entry name" value="ADH-like_C"/>
</dbReference>
<protein>
    <submittedName>
        <fullName evidence="7">Zinc-binding alcohol dehydrogenase</fullName>
    </submittedName>
</protein>
<sequence length="366" mass="39375">MAEDRTILSLGVEAPGRAYHFSYGDGPTPKGFFKVETLYSGLSAGTELTFLKGTNPYLSSRWESQYGVFLDGEPSASFPVPFLGYMEVGRVTESRAGAPREGDVVAMAYGHKSGHVADAAQDFHVVLPPGMDPMLGVFVAQMGPICANGLLHAAADLYGAQARGLGDGVVGQRVLVMGAGTVGMLTALFARRCGALDVLLVDPSPFRRSRAEALGFSTLDEPDAWMQVKDRWFHGPADRGADVAFQCRATGGALHQCLKALRPQGTVIDLAFYQGGSEEVRLGEEFHHNGLAIRCAQIGRVPRGLAHAWNRGRLAAETLALLAAEGDAIRRTLITHVEPFDAAPAFMERLVAERPDFLQVVFEFGR</sequence>
<comment type="similarity">
    <text evidence="2">Belongs to the zinc-containing alcohol dehydrogenase family.</text>
</comment>
<accession>A0AAU7JJG9</accession>
<dbReference type="PANTHER" id="PTHR43350:SF19">
    <property type="entry name" value="D-GULOSIDE 3-DEHYDROGENASE"/>
    <property type="match status" value="1"/>
</dbReference>
<evidence type="ECO:0000256" key="2">
    <source>
        <dbReference type="ARBA" id="ARBA00008072"/>
    </source>
</evidence>
<dbReference type="InterPro" id="IPR036291">
    <property type="entry name" value="NAD(P)-bd_dom_sf"/>
</dbReference>
<dbReference type="Pfam" id="PF00107">
    <property type="entry name" value="ADH_zinc_N"/>
    <property type="match status" value="1"/>
</dbReference>
<dbReference type="GO" id="GO:0046872">
    <property type="term" value="F:metal ion binding"/>
    <property type="evidence" value="ECO:0007669"/>
    <property type="project" value="UniProtKB-KW"/>
</dbReference>
<evidence type="ECO:0000259" key="6">
    <source>
        <dbReference type="Pfam" id="PF00107"/>
    </source>
</evidence>
<dbReference type="AlphaFoldDB" id="A0AAU7JJG9"/>
<name>A0AAU7JJG9_9HYPH</name>
<evidence type="ECO:0000256" key="5">
    <source>
        <dbReference type="ARBA" id="ARBA00023002"/>
    </source>
</evidence>
<dbReference type="RefSeq" id="WP_406857387.1">
    <property type="nucleotide sequence ID" value="NZ_CP157484.1"/>
</dbReference>
<keyword evidence="4" id="KW-0862">Zinc</keyword>
<dbReference type="SUPFAM" id="SSF51735">
    <property type="entry name" value="NAD(P)-binding Rossmann-fold domains"/>
    <property type="match status" value="1"/>
</dbReference>
<dbReference type="CDD" id="cd08255">
    <property type="entry name" value="2-desacetyl-2-hydroxyethyl_bacteriochlorophyllide_like"/>
    <property type="match status" value="1"/>
</dbReference>
<dbReference type="GO" id="GO:0016491">
    <property type="term" value="F:oxidoreductase activity"/>
    <property type="evidence" value="ECO:0007669"/>
    <property type="project" value="UniProtKB-KW"/>
</dbReference>
<dbReference type="Gene3D" id="3.40.50.720">
    <property type="entry name" value="NAD(P)-binding Rossmann-like Domain"/>
    <property type="match status" value="1"/>
</dbReference>
<organism evidence="7">
    <name type="scientific">Alsobacter sp. KACC 23698</name>
    <dbReference type="NCBI Taxonomy" id="3149229"/>
    <lineage>
        <taxon>Bacteria</taxon>
        <taxon>Pseudomonadati</taxon>
        <taxon>Pseudomonadota</taxon>
        <taxon>Alphaproteobacteria</taxon>
        <taxon>Hyphomicrobiales</taxon>
        <taxon>Alsobacteraceae</taxon>
        <taxon>Alsobacter</taxon>
    </lineage>
</organism>
<evidence type="ECO:0000313" key="7">
    <source>
        <dbReference type="EMBL" id="XBO40528.1"/>
    </source>
</evidence>
<keyword evidence="3" id="KW-0479">Metal-binding</keyword>
<dbReference type="Gene3D" id="3.90.180.10">
    <property type="entry name" value="Medium-chain alcohol dehydrogenases, catalytic domain"/>
    <property type="match status" value="1"/>
</dbReference>
<proteinExistence type="inferred from homology"/>
<dbReference type="EMBL" id="CP157484">
    <property type="protein sequence ID" value="XBO40528.1"/>
    <property type="molecule type" value="Genomic_DNA"/>
</dbReference>
<gene>
    <name evidence="7" type="ORF">ABEG18_07120</name>
</gene>
<evidence type="ECO:0000256" key="3">
    <source>
        <dbReference type="ARBA" id="ARBA00022723"/>
    </source>
</evidence>
<comment type="cofactor">
    <cofactor evidence="1">
        <name>Zn(2+)</name>
        <dbReference type="ChEBI" id="CHEBI:29105"/>
    </cofactor>
</comment>
<reference evidence="7" key="1">
    <citation type="submission" date="2024-05" db="EMBL/GenBank/DDBJ databases">
        <authorList>
            <person name="Kim S."/>
            <person name="Heo J."/>
            <person name="Choi H."/>
            <person name="Choi Y."/>
            <person name="Kwon S.-W."/>
            <person name="Kim Y."/>
        </authorList>
    </citation>
    <scope>NUCLEOTIDE SEQUENCE</scope>
    <source>
        <strain evidence="7">KACC 23698</strain>
    </source>
</reference>
<keyword evidence="5" id="KW-0560">Oxidoreductase</keyword>